<protein>
    <recommendedName>
        <fullName evidence="3">Secreted protein</fullName>
    </recommendedName>
</protein>
<sequence length="66" mass="7399">MPAHGRCRLLVVADVVVIVVISRRPQGRYRADDIRASAQAAPIGGRADLHVEVIDVLFYRPIWEPH</sequence>
<evidence type="ECO:0000313" key="2">
    <source>
        <dbReference type="Proteomes" id="UP001501666"/>
    </source>
</evidence>
<proteinExistence type="predicted"/>
<name>A0ABP6FCI1_9ACTN</name>
<dbReference type="Proteomes" id="UP001501666">
    <property type="component" value="Unassembled WGS sequence"/>
</dbReference>
<accession>A0ABP6FCI1</accession>
<organism evidence="1 2">
    <name type="scientific">Nonomuraea recticatena</name>
    <dbReference type="NCBI Taxonomy" id="46178"/>
    <lineage>
        <taxon>Bacteria</taxon>
        <taxon>Bacillati</taxon>
        <taxon>Actinomycetota</taxon>
        <taxon>Actinomycetes</taxon>
        <taxon>Streptosporangiales</taxon>
        <taxon>Streptosporangiaceae</taxon>
        <taxon>Nonomuraea</taxon>
    </lineage>
</organism>
<evidence type="ECO:0008006" key="3">
    <source>
        <dbReference type="Google" id="ProtNLM"/>
    </source>
</evidence>
<dbReference type="EMBL" id="BAAATE010000027">
    <property type="protein sequence ID" value="GAA2686451.1"/>
    <property type="molecule type" value="Genomic_DNA"/>
</dbReference>
<gene>
    <name evidence="1" type="ORF">GCM10010412_073960</name>
</gene>
<comment type="caution">
    <text evidence="1">The sequence shown here is derived from an EMBL/GenBank/DDBJ whole genome shotgun (WGS) entry which is preliminary data.</text>
</comment>
<evidence type="ECO:0000313" key="1">
    <source>
        <dbReference type="EMBL" id="GAA2686451.1"/>
    </source>
</evidence>
<reference evidence="2" key="1">
    <citation type="journal article" date="2019" name="Int. J. Syst. Evol. Microbiol.">
        <title>The Global Catalogue of Microorganisms (GCM) 10K type strain sequencing project: providing services to taxonomists for standard genome sequencing and annotation.</title>
        <authorList>
            <consortium name="The Broad Institute Genomics Platform"/>
            <consortium name="The Broad Institute Genome Sequencing Center for Infectious Disease"/>
            <person name="Wu L."/>
            <person name="Ma J."/>
        </authorList>
    </citation>
    <scope>NUCLEOTIDE SEQUENCE [LARGE SCALE GENOMIC DNA]</scope>
    <source>
        <strain evidence="2">JCM 6835</strain>
    </source>
</reference>
<keyword evidence="2" id="KW-1185">Reference proteome</keyword>